<dbReference type="GO" id="GO:0046872">
    <property type="term" value="F:metal ion binding"/>
    <property type="evidence" value="ECO:0007669"/>
    <property type="project" value="UniProtKB-KW"/>
</dbReference>
<evidence type="ECO:0000256" key="11">
    <source>
        <dbReference type="ARBA" id="ARBA00048057"/>
    </source>
</evidence>
<dbReference type="GO" id="GO:0016020">
    <property type="term" value="C:membrane"/>
    <property type="evidence" value="ECO:0007669"/>
    <property type="project" value="GOC"/>
</dbReference>
<feature type="binding site" evidence="13">
    <location>
        <position position="125"/>
    </location>
    <ligand>
        <name>Zn(2+)</name>
        <dbReference type="ChEBI" id="CHEBI:29105"/>
    </ligand>
</feature>
<keyword evidence="14" id="KW-0443">Lipid metabolism</keyword>
<comment type="caution">
    <text evidence="18">The sequence shown here is derived from an EMBL/GenBank/DDBJ whole genome shotgun (WGS) entry which is preliminary data.</text>
</comment>
<keyword evidence="14" id="KW-0746">Sphingolipid metabolism</keyword>
<keyword evidence="9" id="KW-0333">Golgi apparatus</keyword>
<keyword evidence="19" id="KW-1185">Reference proteome</keyword>
<evidence type="ECO:0000256" key="8">
    <source>
        <dbReference type="ARBA" id="ARBA00022824"/>
    </source>
</evidence>
<dbReference type="OrthoDB" id="191371at2759"/>
<dbReference type="GO" id="GO:0005783">
    <property type="term" value="C:endoplasmic reticulum"/>
    <property type="evidence" value="ECO:0007669"/>
    <property type="project" value="UniProtKB-SubCell"/>
</dbReference>
<evidence type="ECO:0000256" key="15">
    <source>
        <dbReference type="SAM" id="SignalP"/>
    </source>
</evidence>
<evidence type="ECO:0000256" key="10">
    <source>
        <dbReference type="ARBA" id="ARBA00023180"/>
    </source>
</evidence>
<dbReference type="Pfam" id="PF17048">
    <property type="entry name" value="Ceramidse_alk_C"/>
    <property type="match status" value="1"/>
</dbReference>
<dbReference type="InterPro" id="IPR006823">
    <property type="entry name" value="Ceramidase_alk"/>
</dbReference>
<keyword evidence="7 14" id="KW-0378">Hydrolase</keyword>
<dbReference type="GO" id="GO:0046514">
    <property type="term" value="P:ceramide catabolic process"/>
    <property type="evidence" value="ECO:0007669"/>
    <property type="project" value="InterPro"/>
</dbReference>
<name>A0A8T2S848_CERRI</name>
<keyword evidence="13" id="KW-0479">Metal-binding</keyword>
<feature type="domain" description="Neutral/alkaline non-lysosomal ceramidase C-terminal" evidence="17">
    <location>
        <begin position="598"/>
        <end position="763"/>
    </location>
</feature>
<feature type="binding site" evidence="13">
    <location>
        <position position="234"/>
    </location>
    <ligand>
        <name>Zn(2+)</name>
        <dbReference type="ChEBI" id="CHEBI:29105"/>
    </ligand>
</feature>
<dbReference type="AlphaFoldDB" id="A0A8T2S848"/>
<evidence type="ECO:0000259" key="16">
    <source>
        <dbReference type="Pfam" id="PF04734"/>
    </source>
</evidence>
<evidence type="ECO:0000256" key="9">
    <source>
        <dbReference type="ARBA" id="ARBA00023034"/>
    </source>
</evidence>
<evidence type="ECO:0000256" key="13">
    <source>
        <dbReference type="PIRSR" id="PIRSR606823-2"/>
    </source>
</evidence>
<comment type="cofactor">
    <cofactor evidence="13">
        <name>Zn(2+)</name>
        <dbReference type="ChEBI" id="CHEBI:29105"/>
    </cofactor>
    <text evidence="13">Binds 1 zinc ion per subunit.</text>
</comment>
<keyword evidence="13" id="KW-0862">Zinc</keyword>
<dbReference type="GO" id="GO:0042759">
    <property type="term" value="P:long-chain fatty acid biosynthetic process"/>
    <property type="evidence" value="ECO:0007669"/>
    <property type="project" value="TreeGrafter"/>
</dbReference>
<evidence type="ECO:0000256" key="12">
    <source>
        <dbReference type="PIRSR" id="PIRSR606823-1"/>
    </source>
</evidence>
<evidence type="ECO:0000256" key="1">
    <source>
        <dbReference type="ARBA" id="ARBA00004240"/>
    </source>
</evidence>
<dbReference type="EMBL" id="CM035426">
    <property type="protein sequence ID" value="KAH7314758.1"/>
    <property type="molecule type" value="Genomic_DNA"/>
</dbReference>
<dbReference type="Gene3D" id="2.60.40.2300">
    <property type="entry name" value="Neutral/alkaline non-lysosomal ceramidase, C-terminal domain"/>
    <property type="match status" value="1"/>
</dbReference>
<dbReference type="InterPro" id="IPR031329">
    <property type="entry name" value="NEUT/ALK_ceramidase_N"/>
</dbReference>
<dbReference type="GO" id="GO:0046512">
    <property type="term" value="P:sphingosine biosynthetic process"/>
    <property type="evidence" value="ECO:0007669"/>
    <property type="project" value="TreeGrafter"/>
</dbReference>
<evidence type="ECO:0000256" key="2">
    <source>
        <dbReference type="ARBA" id="ARBA00004555"/>
    </source>
</evidence>
<gene>
    <name evidence="18" type="ORF">KP509_21G019100</name>
</gene>
<protein>
    <recommendedName>
        <fullName evidence="14">Neutral ceramidase</fullName>
        <ecNumber evidence="14">3.5.1.23</ecNumber>
    </recommendedName>
</protein>
<comment type="similarity">
    <text evidence="4 14">Belongs to the neutral ceramidase family.</text>
</comment>
<feature type="active site" description="Nucleophile" evidence="12">
    <location>
        <position position="332"/>
    </location>
</feature>
<evidence type="ECO:0000313" key="18">
    <source>
        <dbReference type="EMBL" id="KAH7314758.1"/>
    </source>
</evidence>
<dbReference type="GO" id="GO:0017040">
    <property type="term" value="F:N-acylsphingosine amidohydrolase activity"/>
    <property type="evidence" value="ECO:0007669"/>
    <property type="project" value="UniProtKB-UniRule"/>
</dbReference>
<evidence type="ECO:0000256" key="14">
    <source>
        <dbReference type="RuleBase" id="RU366019"/>
    </source>
</evidence>
<reference evidence="18" key="1">
    <citation type="submission" date="2021-08" db="EMBL/GenBank/DDBJ databases">
        <title>WGS assembly of Ceratopteris richardii.</title>
        <authorList>
            <person name="Marchant D.B."/>
            <person name="Chen G."/>
            <person name="Jenkins J."/>
            <person name="Shu S."/>
            <person name="Leebens-Mack J."/>
            <person name="Grimwood J."/>
            <person name="Schmutz J."/>
            <person name="Soltis P."/>
            <person name="Soltis D."/>
            <person name="Chen Z.-H."/>
        </authorList>
    </citation>
    <scope>NUCLEOTIDE SEQUENCE</scope>
    <source>
        <strain evidence="18">Whitten #5841</strain>
        <tissue evidence="18">Leaf</tissue>
    </source>
</reference>
<evidence type="ECO:0000256" key="6">
    <source>
        <dbReference type="ARBA" id="ARBA00022729"/>
    </source>
</evidence>
<dbReference type="OMA" id="GRETWVP"/>
<evidence type="ECO:0000256" key="3">
    <source>
        <dbReference type="ARBA" id="ARBA00004613"/>
    </source>
</evidence>
<dbReference type="GO" id="GO:0005576">
    <property type="term" value="C:extracellular region"/>
    <property type="evidence" value="ECO:0007669"/>
    <property type="project" value="UniProtKB-SubCell"/>
</dbReference>
<keyword evidence="10" id="KW-0325">Glycoprotein</keyword>
<dbReference type="EC" id="3.5.1.23" evidence="14"/>
<keyword evidence="8" id="KW-0256">Endoplasmic reticulum</keyword>
<dbReference type="InterPro" id="IPR031331">
    <property type="entry name" value="NEUT/ALK_ceramidase_C"/>
</dbReference>
<keyword evidence="6 15" id="KW-0732">Signal</keyword>
<dbReference type="GO" id="GO:0005794">
    <property type="term" value="C:Golgi apparatus"/>
    <property type="evidence" value="ECO:0007669"/>
    <property type="project" value="UniProtKB-SubCell"/>
</dbReference>
<dbReference type="InterPro" id="IPR038445">
    <property type="entry name" value="NCDase_C_sf"/>
</dbReference>
<dbReference type="Pfam" id="PF04734">
    <property type="entry name" value="Ceramidase_alk"/>
    <property type="match status" value="1"/>
</dbReference>
<evidence type="ECO:0000259" key="17">
    <source>
        <dbReference type="Pfam" id="PF17048"/>
    </source>
</evidence>
<evidence type="ECO:0000313" key="19">
    <source>
        <dbReference type="Proteomes" id="UP000825935"/>
    </source>
</evidence>
<dbReference type="Proteomes" id="UP000825935">
    <property type="component" value="Chromosome 21"/>
</dbReference>
<feature type="binding site" evidence="13">
    <location>
        <position position="524"/>
    </location>
    <ligand>
        <name>Zn(2+)</name>
        <dbReference type="ChEBI" id="CHEBI:29105"/>
    </ligand>
</feature>
<dbReference type="PANTHER" id="PTHR12670">
    <property type="entry name" value="CERAMIDASE"/>
    <property type="match status" value="1"/>
</dbReference>
<dbReference type="FunFam" id="2.60.40.2300:FF:000002">
    <property type="entry name" value="Neutral/alkaline non-lysosomal ceramidase"/>
    <property type="match status" value="1"/>
</dbReference>
<feature type="domain" description="Neutral/alkaline non-lysosomal ceramidase N-terminal" evidence="16">
    <location>
        <begin position="32"/>
        <end position="596"/>
    </location>
</feature>
<sequence>MNNGRVNVLLASLCILLIACVAFSGTAASGDYLIGLGSHDITGPAADVNLMGYANPSQNAAGIHFRLRARTFIIASPDDSNLRFAFVNLDACMASDIVTQKVVESLKERYGELYSERNVAISGIHTHSGPGGYLQYVLYIVTSLGFVKESFKPLVDGIVLSIIEAHENIRPGSVYVNVGELLNANINRSPSAYLNNPQEERARYLYDTDKDMTLLKFVDDEWGAYGAFSWYATHGTSMSRTNRLISGDNKGAAARLMEDLFNVDYRLQGNESLQDAIKSDSRNLMQTTKHFAQYLDDANISSFMPRMRATLSDSIRRPFVAAFCQSNVGDTSPNVLGAFCSDTGLPCDFEHSTCNGKSQLCIGHGPAFPDEFASTKIIGQRQFEKAAALFGSATKKLAGKIDYRHTYVDFSKVTVNLSSTSSEGRKGNIFKTCPAAVGFSFAAGTTDGPGAFNFVQGDDEGNPFWKFVGSLLKPPSQEQIECQQPKPILIDTGDIKTPYHWAPDILPLQILQLGNFIVLCVPSEFTTMAGRRLRESVKATLIAKNADQFNEDTAIVIAGLTNSYSQYVATYEEYQVQRYEGASTLYGPHTLSAYIQEFTKLAIALAEGTVVDPGPSPPDLLDKQIELLPGVVLDAIPPGSHFGNVIDDVPAEGTFNKGDIITARFQSACPRNDLFTERTYTLVEKLTADQKWIPAYDDDDLSLRFLWSRPSTFSPFSVATVRWEIPDSAVPGTYRLRHFGAAKTNPFSNKLQYFTGTSGTFLVS</sequence>
<evidence type="ECO:0000256" key="7">
    <source>
        <dbReference type="ARBA" id="ARBA00022801"/>
    </source>
</evidence>
<feature type="chain" id="PRO_5035826653" description="Neutral ceramidase" evidence="15">
    <location>
        <begin position="29"/>
        <end position="764"/>
    </location>
</feature>
<feature type="binding site" evidence="13">
    <location>
        <position position="567"/>
    </location>
    <ligand>
        <name>Zn(2+)</name>
        <dbReference type="ChEBI" id="CHEBI:29105"/>
    </ligand>
</feature>
<evidence type="ECO:0000256" key="4">
    <source>
        <dbReference type="ARBA" id="ARBA00009835"/>
    </source>
</evidence>
<comment type="subcellular location">
    <subcellularLocation>
        <location evidence="1">Endoplasmic reticulum</location>
    </subcellularLocation>
    <subcellularLocation>
        <location evidence="2">Golgi apparatus</location>
    </subcellularLocation>
    <subcellularLocation>
        <location evidence="3">Secreted</location>
    </subcellularLocation>
</comment>
<feature type="signal peptide" evidence="15">
    <location>
        <begin position="1"/>
        <end position="28"/>
    </location>
</feature>
<organism evidence="18 19">
    <name type="scientific">Ceratopteris richardii</name>
    <name type="common">Triangle waterfern</name>
    <dbReference type="NCBI Taxonomy" id="49495"/>
    <lineage>
        <taxon>Eukaryota</taxon>
        <taxon>Viridiplantae</taxon>
        <taxon>Streptophyta</taxon>
        <taxon>Embryophyta</taxon>
        <taxon>Tracheophyta</taxon>
        <taxon>Polypodiopsida</taxon>
        <taxon>Polypodiidae</taxon>
        <taxon>Polypodiales</taxon>
        <taxon>Pteridineae</taxon>
        <taxon>Pteridaceae</taxon>
        <taxon>Parkerioideae</taxon>
        <taxon>Ceratopteris</taxon>
    </lineage>
</organism>
<evidence type="ECO:0000256" key="5">
    <source>
        <dbReference type="ARBA" id="ARBA00022525"/>
    </source>
</evidence>
<proteinExistence type="inferred from homology"/>
<dbReference type="PROSITE" id="PS51257">
    <property type="entry name" value="PROKAR_LIPOPROTEIN"/>
    <property type="match status" value="1"/>
</dbReference>
<comment type="catalytic activity">
    <reaction evidence="11 14">
        <text>an N-acylsphing-4-enine + H2O = sphing-4-enine + a fatty acid</text>
        <dbReference type="Rhea" id="RHEA:20856"/>
        <dbReference type="ChEBI" id="CHEBI:15377"/>
        <dbReference type="ChEBI" id="CHEBI:28868"/>
        <dbReference type="ChEBI" id="CHEBI:52639"/>
        <dbReference type="ChEBI" id="CHEBI:57756"/>
        <dbReference type="EC" id="3.5.1.23"/>
    </reaction>
</comment>
<accession>A0A8T2S848</accession>
<keyword evidence="5" id="KW-0964">Secreted</keyword>
<dbReference type="PANTHER" id="PTHR12670:SF1">
    <property type="entry name" value="NEUTRAL CERAMIDASE"/>
    <property type="match status" value="1"/>
</dbReference>